<comment type="similarity">
    <text evidence="1 7">Belongs to the Lgt family.</text>
</comment>
<keyword evidence="3 7" id="KW-0808">Transferase</keyword>
<evidence type="ECO:0000313" key="9">
    <source>
        <dbReference type="Proteomes" id="UP001201273"/>
    </source>
</evidence>
<feature type="transmembrane region" description="Helical" evidence="7">
    <location>
        <begin position="202"/>
        <end position="220"/>
    </location>
</feature>
<protein>
    <recommendedName>
        <fullName evidence="7">Phosphatidylglycerol--prolipoprotein diacylglyceryl transferase</fullName>
        <ecNumber evidence="7">2.5.1.145</ecNumber>
    </recommendedName>
</protein>
<evidence type="ECO:0000256" key="7">
    <source>
        <dbReference type="HAMAP-Rule" id="MF_01147"/>
    </source>
</evidence>
<dbReference type="Proteomes" id="UP001201273">
    <property type="component" value="Unassembled WGS sequence"/>
</dbReference>
<sequence length="270" mass="30138">MSETFWSFPQIDPIIFSVGPLAVRWYGVMYLIGFAFAMWMANRRAMKPGSGWTKDEVSDVLFYGFLGVILGGRAGYVLFYQTSLFLDNPLYLFKIWEGGMSFHGGLLGVIVAMFWFARKTNRKFFTIADFIAPLIPVGLGAGRFGNFINGELWGRVTDSPWGMVFPGAGPLPRHPSQLYEFALEGVVLFCILYFYSRKPRPLGAISGLFLLGYGTFRFIIEFAREPDAQLGLLTAGLSMGQLLSLPMIVAGIIFVVWAYKQPAKPELKAS</sequence>
<dbReference type="NCBIfam" id="TIGR00544">
    <property type="entry name" value="lgt"/>
    <property type="match status" value="1"/>
</dbReference>
<gene>
    <name evidence="7 8" type="primary">lgt</name>
    <name evidence="8" type="ORF">K6Y31_15710</name>
</gene>
<comment type="catalytic activity">
    <reaction evidence="7">
        <text>L-cysteinyl-[prolipoprotein] + a 1,2-diacyl-sn-glycero-3-phospho-(1'-sn-glycerol) = an S-1,2-diacyl-sn-glyceryl-L-cysteinyl-[prolipoprotein] + sn-glycerol 1-phosphate + H(+)</text>
        <dbReference type="Rhea" id="RHEA:56712"/>
        <dbReference type="Rhea" id="RHEA-COMP:14679"/>
        <dbReference type="Rhea" id="RHEA-COMP:14680"/>
        <dbReference type="ChEBI" id="CHEBI:15378"/>
        <dbReference type="ChEBI" id="CHEBI:29950"/>
        <dbReference type="ChEBI" id="CHEBI:57685"/>
        <dbReference type="ChEBI" id="CHEBI:64716"/>
        <dbReference type="ChEBI" id="CHEBI:140658"/>
        <dbReference type="EC" id="2.5.1.145"/>
    </reaction>
</comment>
<keyword evidence="6 7" id="KW-0472">Membrane</keyword>
<dbReference type="PROSITE" id="PS01311">
    <property type="entry name" value="LGT"/>
    <property type="match status" value="1"/>
</dbReference>
<dbReference type="InterPro" id="IPR001640">
    <property type="entry name" value="Lgt"/>
</dbReference>
<proteinExistence type="inferred from homology"/>
<evidence type="ECO:0000313" key="8">
    <source>
        <dbReference type="EMBL" id="MCE2596254.1"/>
    </source>
</evidence>
<dbReference type="EMBL" id="JAIMJA010000017">
    <property type="protein sequence ID" value="MCE2596254.1"/>
    <property type="molecule type" value="Genomic_DNA"/>
</dbReference>
<dbReference type="Pfam" id="PF01790">
    <property type="entry name" value="LGT"/>
    <property type="match status" value="1"/>
</dbReference>
<feature type="binding site" evidence="7">
    <location>
        <position position="143"/>
    </location>
    <ligand>
        <name>a 1,2-diacyl-sn-glycero-3-phospho-(1'-sn-glycerol)</name>
        <dbReference type="ChEBI" id="CHEBI:64716"/>
    </ligand>
</feature>
<feature type="transmembrane region" description="Helical" evidence="7">
    <location>
        <begin position="14"/>
        <end position="39"/>
    </location>
</feature>
<evidence type="ECO:0000256" key="3">
    <source>
        <dbReference type="ARBA" id="ARBA00022679"/>
    </source>
</evidence>
<comment type="caution">
    <text evidence="8">The sequence shown here is derived from an EMBL/GenBank/DDBJ whole genome shotgun (WGS) entry which is preliminary data.</text>
</comment>
<dbReference type="PANTHER" id="PTHR30589:SF0">
    <property type="entry name" value="PHOSPHATIDYLGLYCEROL--PROLIPOPROTEIN DIACYLGLYCERYL TRANSFERASE"/>
    <property type="match status" value="1"/>
</dbReference>
<evidence type="ECO:0000256" key="4">
    <source>
        <dbReference type="ARBA" id="ARBA00022692"/>
    </source>
</evidence>
<keyword evidence="2 7" id="KW-1003">Cell membrane</keyword>
<keyword evidence="4 7" id="KW-0812">Transmembrane</keyword>
<feature type="transmembrane region" description="Helical" evidence="7">
    <location>
        <begin position="124"/>
        <end position="144"/>
    </location>
</feature>
<feature type="transmembrane region" description="Helical" evidence="7">
    <location>
        <begin position="100"/>
        <end position="117"/>
    </location>
</feature>
<evidence type="ECO:0000256" key="6">
    <source>
        <dbReference type="ARBA" id="ARBA00023136"/>
    </source>
</evidence>
<keyword evidence="5 7" id="KW-1133">Transmembrane helix</keyword>
<dbReference type="RefSeq" id="WP_233053901.1">
    <property type="nucleotide sequence ID" value="NZ_JAIMJA010000017.1"/>
</dbReference>
<dbReference type="EC" id="2.5.1.145" evidence="7"/>
<accession>A0ABS8WFC0</accession>
<reference evidence="8 9" key="1">
    <citation type="journal article" date="2022" name="Environ. Microbiol. Rep.">
        <title>Eco-phylogenetic analyses reveal divergent evolution of vitamin B12 metabolism in the marine bacterial family 'Psychromonadaceae'.</title>
        <authorList>
            <person name="Jin X."/>
            <person name="Yang Y."/>
            <person name="Cao H."/>
            <person name="Gao B."/>
            <person name="Zhao Z."/>
        </authorList>
    </citation>
    <scope>NUCLEOTIDE SEQUENCE [LARGE SCALE GENOMIC DNA]</scope>
    <source>
        <strain evidence="8 9">MKS20</strain>
    </source>
</reference>
<organism evidence="8 9">
    <name type="scientific">Motilimonas cestriensis</name>
    <dbReference type="NCBI Taxonomy" id="2742685"/>
    <lineage>
        <taxon>Bacteria</taxon>
        <taxon>Pseudomonadati</taxon>
        <taxon>Pseudomonadota</taxon>
        <taxon>Gammaproteobacteria</taxon>
        <taxon>Alteromonadales</taxon>
        <taxon>Alteromonadales genera incertae sedis</taxon>
        <taxon>Motilimonas</taxon>
    </lineage>
</organism>
<dbReference type="HAMAP" id="MF_01147">
    <property type="entry name" value="Lgt"/>
    <property type="match status" value="1"/>
</dbReference>
<name>A0ABS8WFC0_9GAMM</name>
<comment type="pathway">
    <text evidence="7">Protein modification; lipoprotein biosynthesis (diacylglyceryl transfer).</text>
</comment>
<comment type="subcellular location">
    <subcellularLocation>
        <location evidence="7">Cell membrane</location>
        <topology evidence="7">Multi-pass membrane protein</topology>
    </subcellularLocation>
</comment>
<evidence type="ECO:0000256" key="2">
    <source>
        <dbReference type="ARBA" id="ARBA00022475"/>
    </source>
</evidence>
<comment type="function">
    <text evidence="7">Catalyzes the transfer of the diacylglyceryl group from phosphatidylglycerol to the sulfhydryl group of the N-terminal cysteine of a prolipoprotein, the first step in the formation of mature lipoproteins.</text>
</comment>
<dbReference type="PANTHER" id="PTHR30589">
    <property type="entry name" value="PROLIPOPROTEIN DIACYLGLYCERYL TRANSFERASE"/>
    <property type="match status" value="1"/>
</dbReference>
<keyword evidence="9" id="KW-1185">Reference proteome</keyword>
<feature type="transmembrane region" description="Helical" evidence="7">
    <location>
        <begin position="240"/>
        <end position="259"/>
    </location>
</feature>
<dbReference type="GO" id="GO:0008961">
    <property type="term" value="F:phosphatidylglycerol-prolipoprotein diacylglyceryl transferase activity"/>
    <property type="evidence" value="ECO:0007669"/>
    <property type="project" value="UniProtKB-EC"/>
</dbReference>
<evidence type="ECO:0000256" key="5">
    <source>
        <dbReference type="ARBA" id="ARBA00022989"/>
    </source>
</evidence>
<feature type="transmembrane region" description="Helical" evidence="7">
    <location>
        <begin position="178"/>
        <end position="195"/>
    </location>
</feature>
<evidence type="ECO:0000256" key="1">
    <source>
        <dbReference type="ARBA" id="ARBA00007150"/>
    </source>
</evidence>
<feature type="transmembrane region" description="Helical" evidence="7">
    <location>
        <begin position="60"/>
        <end position="80"/>
    </location>
</feature>